<evidence type="ECO:0000256" key="2">
    <source>
        <dbReference type="SAM" id="MobiDB-lite"/>
    </source>
</evidence>
<feature type="coiled-coil region" evidence="1">
    <location>
        <begin position="298"/>
        <end position="396"/>
    </location>
</feature>
<dbReference type="InterPro" id="IPR013496">
    <property type="entry name" value="CHP02680"/>
</dbReference>
<reference evidence="3 4" key="1">
    <citation type="submission" date="2023-07" db="EMBL/GenBank/DDBJ databases">
        <title>Sequencing the genomes of 1000 actinobacteria strains.</title>
        <authorList>
            <person name="Klenk H.-P."/>
        </authorList>
    </citation>
    <scope>NUCLEOTIDE SEQUENCE [LARGE SCALE GENOMIC DNA]</scope>
    <source>
        <strain evidence="3 4">DSM 44388</strain>
    </source>
</reference>
<sequence length="1174" mass="129365">MTVQDQHRHRPERGEPERWSPSRAGILNVWRYYDEVFEFHHGRLLIRGPNGSGKSKALELLLPFVFDANLRASRLSTFGTGDRAMHWNMMGEGTGGAVTRVGYVWLELRLGSDTWFTCGARLSATTRTSSVKSDWFTTDQRVGHDLHLLNDAGQPLTRKSLEEAVHSRGAVHANAGEYRDALRARLFCGLNEGRYEAMISALLQLRTPKLSQRLDPGLLSDLLSAALPPLDEGDIAELAEGFERLDRQREEVKELDGIVTAAATVARQAQTYSRRVLRAYAADLISATTSLDTASQSARDSQADYDQVKARITEIQQQIETLNEQIPAYEARIEGLTSSDAYREGRELDGLRRRAEQAQERATRLSAHSEQARDELLDLQEQTQSQEEILRSATQELERDRAGLIRAAERVDMSARTPADGLEVDALAARNLIALSVRERRQEISQIRSALSTKRDAVHRREQTEKVKDEAVTGRQSALGTLEAAKEALETAIEQQAERLIVWASACILLPIPIEPLGAAAAEEREVQVLVSQARDQVVQGISDERSELQHRHRQARSEHESVRADLERTQSEVHLPPTPPHTRTAARQNRPGAPLWQLITFRPHIPEPEQAGIEAALEASGLLDAWVAPDGKSLAIDGHDVFAQGARPAVDGPSLRDVLIPEIAPAVPPAAVNELLAAVAYGSTLPPRGESAIGADGSWRLSALHGTWSKPEAGYIGATARERARRLRITQLQRQLQALDALLQELQEALDLLQERDQRLAEEIRSRPDFRAVDDASGKVLRAQADASAAERLLASAQEHLKASEVAAREALQALMNLAAEHRLPADESTLSAVEAALGDFLTAAGTWASAHQRTKAATGVVKFVIAQRTRAERAAGQADQEATAARADALSLSNQLQAVQDAIGSTYEQILADVSATRSQRSAAEKERDKQVSTRLDLTRKEGELRTARLRDADHHRQTLTVRNQAADAVLALLGGYLPQDAGLELDLGERDGSRAALEAARAIAAAWPTVPHEQRLITLAQSKLMETLHAEQDILARRADLELATENDVAVLNASIGGLRMSAAALLHRLRTELQSSQDDITGAEHQLFERTLTGDTRRHLAARIRQAEELVHSMNERLAMVRTASSVAVRLTWQIDPQLPDGTRAARELLLKDPVRLSEQDREALHVFFR</sequence>
<feature type="compositionally biased region" description="Basic and acidic residues" evidence="2">
    <location>
        <begin position="546"/>
        <end position="572"/>
    </location>
</feature>
<dbReference type="RefSeq" id="WP_307246797.1">
    <property type="nucleotide sequence ID" value="NZ_JAUSQZ010000001.1"/>
</dbReference>
<dbReference type="Proteomes" id="UP001235712">
    <property type="component" value="Unassembled WGS sequence"/>
</dbReference>
<dbReference type="Gene3D" id="3.40.50.300">
    <property type="entry name" value="P-loop containing nucleotide triphosphate hydrolases"/>
    <property type="match status" value="1"/>
</dbReference>
<accession>A0ABT9P8I7</accession>
<name>A0ABT9P8I7_9ACTN</name>
<proteinExistence type="predicted"/>
<feature type="region of interest" description="Disordered" evidence="2">
    <location>
        <begin position="546"/>
        <end position="590"/>
    </location>
</feature>
<protein>
    <submittedName>
        <fullName evidence="3">Uncharacterized protein (TIGR02680 family)</fullName>
    </submittedName>
</protein>
<dbReference type="NCBIfam" id="TIGR02680">
    <property type="entry name" value="TIGR02680 family protein"/>
    <property type="match status" value="1"/>
</dbReference>
<gene>
    <name evidence="3" type="ORF">J2S57_004764</name>
</gene>
<keyword evidence="1" id="KW-0175">Coiled coil</keyword>
<feature type="coiled-coil region" evidence="1">
    <location>
        <begin position="1070"/>
        <end position="1121"/>
    </location>
</feature>
<evidence type="ECO:0000256" key="1">
    <source>
        <dbReference type="SAM" id="Coils"/>
    </source>
</evidence>
<evidence type="ECO:0000313" key="4">
    <source>
        <dbReference type="Proteomes" id="UP001235712"/>
    </source>
</evidence>
<evidence type="ECO:0000313" key="3">
    <source>
        <dbReference type="EMBL" id="MDP9829015.1"/>
    </source>
</evidence>
<organism evidence="3 4">
    <name type="scientific">Kineosporia succinea</name>
    <dbReference type="NCBI Taxonomy" id="84632"/>
    <lineage>
        <taxon>Bacteria</taxon>
        <taxon>Bacillati</taxon>
        <taxon>Actinomycetota</taxon>
        <taxon>Actinomycetes</taxon>
        <taxon>Kineosporiales</taxon>
        <taxon>Kineosporiaceae</taxon>
        <taxon>Kineosporia</taxon>
    </lineage>
</organism>
<keyword evidence="4" id="KW-1185">Reference proteome</keyword>
<feature type="coiled-coil region" evidence="1">
    <location>
        <begin position="730"/>
        <end position="764"/>
    </location>
</feature>
<dbReference type="InterPro" id="IPR027417">
    <property type="entry name" value="P-loop_NTPase"/>
</dbReference>
<dbReference type="EMBL" id="JAUSQZ010000001">
    <property type="protein sequence ID" value="MDP9829015.1"/>
    <property type="molecule type" value="Genomic_DNA"/>
</dbReference>
<comment type="caution">
    <text evidence="3">The sequence shown here is derived from an EMBL/GenBank/DDBJ whole genome shotgun (WGS) entry which is preliminary data.</text>
</comment>